<dbReference type="EMBL" id="AFNU02000002">
    <property type="protein sequence ID" value="ERJ13254.1"/>
    <property type="molecule type" value="Genomic_DNA"/>
</dbReference>
<reference evidence="1 2" key="1">
    <citation type="journal article" date="2011" name="J. Bacteriol.">
        <title>Genome sequence of Haloplasma contractile, an unusual contractile bacterium from a deep-sea anoxic brine lake.</title>
        <authorList>
            <person name="Antunes A."/>
            <person name="Alam I."/>
            <person name="El Dorry H."/>
            <person name="Siam R."/>
            <person name="Robertson A."/>
            <person name="Bajic V.B."/>
            <person name="Stingl U."/>
        </authorList>
    </citation>
    <scope>NUCLEOTIDE SEQUENCE [LARGE SCALE GENOMIC DNA]</scope>
    <source>
        <strain evidence="1 2">SSD-17B</strain>
    </source>
</reference>
<reference evidence="1 2" key="2">
    <citation type="journal article" date="2013" name="PLoS ONE">
        <title>INDIGO - INtegrated Data Warehouse of MIcrobial GenOmes with Examples from the Red Sea Extremophiles.</title>
        <authorList>
            <person name="Alam I."/>
            <person name="Antunes A."/>
            <person name="Kamau A.A."/>
            <person name="Ba Alawi W."/>
            <person name="Kalkatawi M."/>
            <person name="Stingl U."/>
            <person name="Bajic V.B."/>
        </authorList>
    </citation>
    <scope>NUCLEOTIDE SEQUENCE [LARGE SCALE GENOMIC DNA]</scope>
    <source>
        <strain evidence="1 2">SSD-17B</strain>
    </source>
</reference>
<protein>
    <submittedName>
        <fullName evidence="1">Uncharacterized protein</fullName>
    </submittedName>
</protein>
<name>U2FQE3_9MOLU</name>
<dbReference type="RefSeq" id="WP_008826736.1">
    <property type="nucleotide sequence ID" value="NZ_AFNU02000002.1"/>
</dbReference>
<dbReference type="Proteomes" id="UP000005707">
    <property type="component" value="Unassembled WGS sequence"/>
</dbReference>
<keyword evidence="2" id="KW-1185">Reference proteome</keyword>
<gene>
    <name evidence="1" type="ORF">HLPCO_000878</name>
</gene>
<proteinExistence type="predicted"/>
<evidence type="ECO:0000313" key="1">
    <source>
        <dbReference type="EMBL" id="ERJ13254.1"/>
    </source>
</evidence>
<dbReference type="AlphaFoldDB" id="U2FQE3"/>
<accession>U2FQE3</accession>
<evidence type="ECO:0000313" key="2">
    <source>
        <dbReference type="Proteomes" id="UP000005707"/>
    </source>
</evidence>
<dbReference type="eggNOG" id="ENOG5032UTE">
    <property type="taxonomic scope" value="Bacteria"/>
</dbReference>
<dbReference type="OrthoDB" id="1148327at2"/>
<dbReference type="InParanoid" id="U2FQE3"/>
<organism evidence="1 2">
    <name type="scientific">Haloplasma contractile SSD-17B</name>
    <dbReference type="NCBI Taxonomy" id="1033810"/>
    <lineage>
        <taxon>Bacteria</taxon>
        <taxon>Bacillati</taxon>
        <taxon>Mycoplasmatota</taxon>
        <taxon>Mollicutes</taxon>
        <taxon>Haloplasmatales</taxon>
        <taxon>Haloplasmataceae</taxon>
        <taxon>Haloplasma</taxon>
    </lineage>
</organism>
<comment type="caution">
    <text evidence="1">The sequence shown here is derived from an EMBL/GenBank/DDBJ whole genome shotgun (WGS) entry which is preliminary data.</text>
</comment>
<sequence>MNLPAERLINDIYNKIKTVILSWESGVVDDIYVISLFIYDFNDDPRFPTITLGYNTLTQYKESINKASDEKEAKWNYAFHLQNEELRYGFKMEQVLILDWEIKNKLYFDLPKIDDPCQYANKLDELTEEKEITKHFVYDIVVRVVQKLFVNNIIKNQFNHNIPILIHELEYYGLIAEQNRIANPDGVVDEFIKWIYSNRCY</sequence>